<dbReference type="eggNOG" id="KOG4308">
    <property type="taxonomic scope" value="Eukaryota"/>
</dbReference>
<dbReference type="EMBL" id="GL833148">
    <property type="protein sequence ID" value="EGB04672.1"/>
    <property type="molecule type" value="Genomic_DNA"/>
</dbReference>
<keyword evidence="2" id="KW-0433">Leucine-rich repeat</keyword>
<dbReference type="PROSITE" id="PS51450">
    <property type="entry name" value="LRR"/>
    <property type="match status" value="1"/>
</dbReference>
<dbReference type="GO" id="GO:0005829">
    <property type="term" value="C:cytosol"/>
    <property type="evidence" value="ECO:0007669"/>
    <property type="project" value="TreeGrafter"/>
</dbReference>
<dbReference type="PANTHER" id="PTHR24113">
    <property type="entry name" value="RAN GTPASE-ACTIVATING PROTEIN 1"/>
    <property type="match status" value="1"/>
</dbReference>
<dbReference type="RefSeq" id="XP_009040586.1">
    <property type="nucleotide sequence ID" value="XM_009042338.1"/>
</dbReference>
<dbReference type="OrthoDB" id="120976at2759"/>
<evidence type="ECO:0000313" key="4">
    <source>
        <dbReference type="EMBL" id="EGB04672.1"/>
    </source>
</evidence>
<dbReference type="Proteomes" id="UP000002729">
    <property type="component" value="Unassembled WGS sequence"/>
</dbReference>
<reference evidence="4 5" key="1">
    <citation type="journal article" date="2011" name="Proc. Natl. Acad. Sci. U.S.A.">
        <title>Niche of harmful alga Aureococcus anophagefferens revealed through ecogenomics.</title>
        <authorList>
            <person name="Gobler C.J."/>
            <person name="Berry D.L."/>
            <person name="Dyhrman S.T."/>
            <person name="Wilhelm S.W."/>
            <person name="Salamov A."/>
            <person name="Lobanov A.V."/>
            <person name="Zhang Y."/>
            <person name="Collier J.L."/>
            <person name="Wurch L.L."/>
            <person name="Kustka A.B."/>
            <person name="Dill B.D."/>
            <person name="Shah M."/>
            <person name="VerBerkmoes N.C."/>
            <person name="Kuo A."/>
            <person name="Terry A."/>
            <person name="Pangilinan J."/>
            <person name="Lindquist E.A."/>
            <person name="Lucas S."/>
            <person name="Paulsen I.T."/>
            <person name="Hattenrath-Lehmann T.K."/>
            <person name="Talmage S.C."/>
            <person name="Walker E.A."/>
            <person name="Koch F."/>
            <person name="Burson A.M."/>
            <person name="Marcoval M.A."/>
            <person name="Tang Y.Z."/>
            <person name="Lecleir G.R."/>
            <person name="Coyne K.J."/>
            <person name="Berg G.M."/>
            <person name="Bertrand E.M."/>
            <person name="Saito M.A."/>
            <person name="Gladyshev V.N."/>
            <person name="Grigoriev I.V."/>
        </authorList>
    </citation>
    <scope>NUCLEOTIDE SEQUENCE [LARGE SCALE GENOMIC DNA]</scope>
    <source>
        <strain evidence="5">CCMP 1984</strain>
    </source>
</reference>
<dbReference type="GO" id="GO:0048471">
    <property type="term" value="C:perinuclear region of cytoplasm"/>
    <property type="evidence" value="ECO:0007669"/>
    <property type="project" value="TreeGrafter"/>
</dbReference>
<dbReference type="GO" id="GO:0005096">
    <property type="term" value="F:GTPase activator activity"/>
    <property type="evidence" value="ECO:0007669"/>
    <property type="project" value="UniProtKB-KW"/>
</dbReference>
<evidence type="ECO:0000313" key="5">
    <source>
        <dbReference type="Proteomes" id="UP000002729"/>
    </source>
</evidence>
<evidence type="ECO:0000256" key="2">
    <source>
        <dbReference type="ARBA" id="ARBA00022614"/>
    </source>
</evidence>
<gene>
    <name evidence="4" type="ORF">AURANDRAFT_67010</name>
</gene>
<dbReference type="InterPro" id="IPR027038">
    <property type="entry name" value="RanGap"/>
</dbReference>
<proteinExistence type="predicted"/>
<keyword evidence="1" id="KW-0343">GTPase activation</keyword>
<dbReference type="PANTHER" id="PTHR24113:SF12">
    <property type="entry name" value="RAN GTPASE-ACTIVATING PROTEIN 1"/>
    <property type="match status" value="1"/>
</dbReference>
<sequence length="483" mass="52469">MWPYHMHHLNELASPSRDSEGLELEHANLTDETVACLNAEPVHRFKKIDLSANPQLTTLPSGTKFPALEWLKASHCTGYSLTTVAAIFSSYPGLTFLCLACCGLTALPEDLSHSTCILEYLDLHGNKIANLPYSIAGLSYMKELNLSGNALVDSAMIALAASFKASTQLRHLFLANNLITERGALTLSRGLSTKNNSLRLLVLTGNNVKDDGCAAILASVAMCTLHTLRLDACGMSDDASRALAAAVRTNVHLRSLAIGRNQLGNEAIITLSRALEDQHGLRGVTDLDLSDNHLGADSAVALAAALLELNLSGCKIGCANSGMLVSAIERNEQLDFIHFGHNRGDDGALFSKIQARPRPVARLRADDMLNRLFGDAMLDQKLKNKLNTDGILLHPDQNANVQVSYGRRPNVIGNLRCSATTSLAEMRYLITKNLSLADESYLMIAHDGTRAFPRHEEDKRHVLLDCGHNLQLRPSTWLTLAPA</sequence>
<dbReference type="SMART" id="SM00368">
    <property type="entry name" value="LRR_RI"/>
    <property type="match status" value="6"/>
</dbReference>
<dbReference type="InterPro" id="IPR001611">
    <property type="entry name" value="Leu-rich_rpt"/>
</dbReference>
<dbReference type="GeneID" id="20226038"/>
<dbReference type="Pfam" id="PF13516">
    <property type="entry name" value="LRR_6"/>
    <property type="match status" value="3"/>
</dbReference>
<dbReference type="GO" id="GO:0031267">
    <property type="term" value="F:small GTPase binding"/>
    <property type="evidence" value="ECO:0007669"/>
    <property type="project" value="TreeGrafter"/>
</dbReference>
<dbReference type="Pfam" id="PF13855">
    <property type="entry name" value="LRR_8"/>
    <property type="match status" value="1"/>
</dbReference>
<dbReference type="InParanoid" id="F0YJL1"/>
<dbReference type="InterPro" id="IPR032675">
    <property type="entry name" value="LRR_dom_sf"/>
</dbReference>
<dbReference type="Gene3D" id="3.80.10.10">
    <property type="entry name" value="Ribonuclease Inhibitor"/>
    <property type="match status" value="2"/>
</dbReference>
<dbReference type="GO" id="GO:0005634">
    <property type="term" value="C:nucleus"/>
    <property type="evidence" value="ECO:0007669"/>
    <property type="project" value="TreeGrafter"/>
</dbReference>
<dbReference type="AlphaFoldDB" id="F0YJL1"/>
<organism evidence="5">
    <name type="scientific">Aureococcus anophagefferens</name>
    <name type="common">Harmful bloom alga</name>
    <dbReference type="NCBI Taxonomy" id="44056"/>
    <lineage>
        <taxon>Eukaryota</taxon>
        <taxon>Sar</taxon>
        <taxon>Stramenopiles</taxon>
        <taxon>Ochrophyta</taxon>
        <taxon>Pelagophyceae</taxon>
        <taxon>Pelagomonadales</taxon>
        <taxon>Pelagomonadaceae</taxon>
        <taxon>Aureococcus</taxon>
    </lineage>
</organism>
<accession>F0YJL1</accession>
<name>F0YJL1_AURAN</name>
<dbReference type="SUPFAM" id="SSF52047">
    <property type="entry name" value="RNI-like"/>
    <property type="match status" value="1"/>
</dbReference>
<dbReference type="KEGG" id="aaf:AURANDRAFT_67010"/>
<keyword evidence="3" id="KW-0677">Repeat</keyword>
<evidence type="ECO:0000256" key="1">
    <source>
        <dbReference type="ARBA" id="ARBA00022468"/>
    </source>
</evidence>
<protein>
    <submittedName>
        <fullName evidence="4">Uncharacterized protein</fullName>
    </submittedName>
</protein>
<evidence type="ECO:0000256" key="3">
    <source>
        <dbReference type="ARBA" id="ARBA00022737"/>
    </source>
</evidence>
<keyword evidence="5" id="KW-1185">Reference proteome</keyword>
<dbReference type="GO" id="GO:0006913">
    <property type="term" value="P:nucleocytoplasmic transport"/>
    <property type="evidence" value="ECO:0007669"/>
    <property type="project" value="TreeGrafter"/>
</dbReference>